<sequence length="53" mass="6043">MAQSNKKSLPLYCNHEPQPEPTSDKPKAIDFHPKALNPIPRDPILDRKANHRS</sequence>
<keyword evidence="3" id="KW-1185">Reference proteome</keyword>
<proteinExistence type="predicted"/>
<evidence type="ECO:0000313" key="3">
    <source>
        <dbReference type="Proteomes" id="UP000187203"/>
    </source>
</evidence>
<organism evidence="2 3">
    <name type="scientific">Corchorus olitorius</name>
    <dbReference type="NCBI Taxonomy" id="93759"/>
    <lineage>
        <taxon>Eukaryota</taxon>
        <taxon>Viridiplantae</taxon>
        <taxon>Streptophyta</taxon>
        <taxon>Embryophyta</taxon>
        <taxon>Tracheophyta</taxon>
        <taxon>Spermatophyta</taxon>
        <taxon>Magnoliopsida</taxon>
        <taxon>eudicotyledons</taxon>
        <taxon>Gunneridae</taxon>
        <taxon>Pentapetalae</taxon>
        <taxon>rosids</taxon>
        <taxon>malvids</taxon>
        <taxon>Malvales</taxon>
        <taxon>Malvaceae</taxon>
        <taxon>Grewioideae</taxon>
        <taxon>Apeibeae</taxon>
        <taxon>Corchorus</taxon>
    </lineage>
</organism>
<dbReference type="EMBL" id="AWUE01012464">
    <property type="protein sequence ID" value="OMP09095.1"/>
    <property type="molecule type" value="Genomic_DNA"/>
</dbReference>
<evidence type="ECO:0000313" key="2">
    <source>
        <dbReference type="EMBL" id="OMP09095.1"/>
    </source>
</evidence>
<feature type="region of interest" description="Disordered" evidence="1">
    <location>
        <begin position="1"/>
        <end position="53"/>
    </location>
</feature>
<gene>
    <name evidence="2" type="ORF">COLO4_05812</name>
</gene>
<dbReference type="Proteomes" id="UP000187203">
    <property type="component" value="Unassembled WGS sequence"/>
</dbReference>
<feature type="compositionally biased region" description="Basic and acidic residues" evidence="1">
    <location>
        <begin position="43"/>
        <end position="53"/>
    </location>
</feature>
<dbReference type="AlphaFoldDB" id="A0A1R3KPS9"/>
<protein>
    <submittedName>
        <fullName evidence="2">Uncharacterized protein</fullName>
    </submittedName>
</protein>
<reference evidence="3" key="1">
    <citation type="submission" date="2013-09" db="EMBL/GenBank/DDBJ databases">
        <title>Corchorus olitorius genome sequencing.</title>
        <authorList>
            <person name="Alam M."/>
            <person name="Haque M.S."/>
            <person name="Islam M.S."/>
            <person name="Emdad E.M."/>
            <person name="Islam M.M."/>
            <person name="Ahmed B."/>
            <person name="Halim A."/>
            <person name="Hossen Q.M.M."/>
            <person name="Hossain M.Z."/>
            <person name="Ahmed R."/>
            <person name="Khan M.M."/>
            <person name="Islam R."/>
            <person name="Rashid M.M."/>
            <person name="Khan S.A."/>
            <person name="Rahman M.S."/>
            <person name="Alam M."/>
            <person name="Yahiya A.S."/>
            <person name="Khan M.S."/>
            <person name="Azam M.S."/>
            <person name="Haque T."/>
            <person name="Lashkar M.Z.H."/>
            <person name="Akhand A.I."/>
            <person name="Morshed G."/>
            <person name="Roy S."/>
            <person name="Uddin K.S."/>
            <person name="Rabeya T."/>
            <person name="Hossain A.S."/>
            <person name="Chowdhury A."/>
            <person name="Snigdha A.R."/>
            <person name="Mortoza M.S."/>
            <person name="Matin S.A."/>
            <person name="Hoque S.M.E."/>
            <person name="Islam M.K."/>
            <person name="Roy D.K."/>
            <person name="Haider R."/>
            <person name="Moosa M.M."/>
            <person name="Elias S.M."/>
            <person name="Hasan A.M."/>
            <person name="Jahan S."/>
            <person name="Shafiuddin M."/>
            <person name="Mahmood N."/>
            <person name="Shommy N.S."/>
        </authorList>
    </citation>
    <scope>NUCLEOTIDE SEQUENCE [LARGE SCALE GENOMIC DNA]</scope>
    <source>
        <strain evidence="3">cv. O-4</strain>
    </source>
</reference>
<comment type="caution">
    <text evidence="2">The sequence shown here is derived from an EMBL/GenBank/DDBJ whole genome shotgun (WGS) entry which is preliminary data.</text>
</comment>
<feature type="compositionally biased region" description="Basic and acidic residues" evidence="1">
    <location>
        <begin position="22"/>
        <end position="33"/>
    </location>
</feature>
<accession>A0A1R3KPS9</accession>
<name>A0A1R3KPS9_9ROSI</name>
<evidence type="ECO:0000256" key="1">
    <source>
        <dbReference type="SAM" id="MobiDB-lite"/>
    </source>
</evidence>